<dbReference type="InterPro" id="IPR016869">
    <property type="entry name" value="UCP028135_HipA-like"/>
</dbReference>
<dbReference type="PANTHER" id="PTHR37419:SF8">
    <property type="entry name" value="TOXIN YJJJ"/>
    <property type="match status" value="1"/>
</dbReference>
<dbReference type="InterPro" id="IPR012893">
    <property type="entry name" value="HipA-like_C"/>
</dbReference>
<evidence type="ECO:0000259" key="4">
    <source>
        <dbReference type="Pfam" id="PF07804"/>
    </source>
</evidence>
<reference evidence="5 6" key="1">
    <citation type="submission" date="2021-12" db="EMBL/GenBank/DDBJ databases">
        <title>Discovery of the Pendulisporaceae a myxobacterial family with distinct sporulation behavior and unique specialized metabolism.</title>
        <authorList>
            <person name="Garcia R."/>
            <person name="Popoff A."/>
            <person name="Bader C.D."/>
            <person name="Loehr J."/>
            <person name="Walesch S."/>
            <person name="Walt C."/>
            <person name="Boldt J."/>
            <person name="Bunk B."/>
            <person name="Haeckl F.J.F.P.J."/>
            <person name="Gunesch A.P."/>
            <person name="Birkelbach J."/>
            <person name="Nuebel U."/>
            <person name="Pietschmann T."/>
            <person name="Bach T."/>
            <person name="Mueller R."/>
        </authorList>
    </citation>
    <scope>NUCLEOTIDE SEQUENCE [LARGE SCALE GENOMIC DNA]</scope>
    <source>
        <strain evidence="5 6">MSr12523</strain>
    </source>
</reference>
<dbReference type="EMBL" id="CP089982">
    <property type="protein sequence ID" value="WXA96397.1"/>
    <property type="molecule type" value="Genomic_DNA"/>
</dbReference>
<evidence type="ECO:0000313" key="6">
    <source>
        <dbReference type="Proteomes" id="UP001379533"/>
    </source>
</evidence>
<sequence>MASTTASLEIHVKGRWHVAGALSFSAPERGISSPGAFEYDLDYLDTMSTALGVRDARAVSCGYPLAYDTPTEAAWPPFLLDIIPTGAARRYWEDRLQLPNTSSSDWQVLMHGAGNPTGNLRIREAVDSPNPGTHPGFSRADVLERAEHFIEYAHASGAPVSGSSGAGGDSPKFLLREDKKGRWFADGVLPDSKTRHCWLVKFPRTRDASDRLILEAEAAYHAVAKRLGVRTFGDVTWESDCLFIPRFDRVVRKGVIERLGLESLCSLVGIAEFGVPLRKERQVSALMRYVTEPQQELREFLLRDVLDVAMGNTDNHGRNTSVLKTADGFIALSPLYDFAPMILDRRGVARVSRWEDNADYPNWTGVAEAVARFADVGQTKRWLRHLGARIEELPNTMKDVGVPVRVIARCEERIRRVASGLRTVR</sequence>
<dbReference type="Proteomes" id="UP001379533">
    <property type="component" value="Chromosome"/>
</dbReference>
<dbReference type="PIRSF" id="PIRSF028135">
    <property type="entry name" value="UCP028135_HipA-like"/>
    <property type="match status" value="1"/>
</dbReference>
<dbReference type="PANTHER" id="PTHR37419">
    <property type="entry name" value="SERINE/THREONINE-PROTEIN KINASE TOXIN HIPA"/>
    <property type="match status" value="1"/>
</dbReference>
<dbReference type="Pfam" id="PF07804">
    <property type="entry name" value="HipA_C"/>
    <property type="match status" value="1"/>
</dbReference>
<gene>
    <name evidence="5" type="ORF">LZC95_06040</name>
</gene>
<proteinExistence type="inferred from homology"/>
<protein>
    <submittedName>
        <fullName evidence="5">Type II toxin-antitoxin system HipA family toxin</fullName>
    </submittedName>
</protein>
<keyword evidence="2" id="KW-0808">Transferase</keyword>
<name>A0ABZ2KFV8_9BACT</name>
<evidence type="ECO:0000256" key="1">
    <source>
        <dbReference type="ARBA" id="ARBA00010164"/>
    </source>
</evidence>
<comment type="similarity">
    <text evidence="1">Belongs to the HipA Ser/Thr kinase family.</text>
</comment>
<dbReference type="InterPro" id="IPR052028">
    <property type="entry name" value="HipA_Ser/Thr_kinase"/>
</dbReference>
<accession>A0ABZ2KFV8</accession>
<feature type="domain" description="HipA-like C-terminal" evidence="4">
    <location>
        <begin position="166"/>
        <end position="374"/>
    </location>
</feature>
<evidence type="ECO:0000256" key="2">
    <source>
        <dbReference type="ARBA" id="ARBA00022679"/>
    </source>
</evidence>
<keyword evidence="6" id="KW-1185">Reference proteome</keyword>
<evidence type="ECO:0000313" key="5">
    <source>
        <dbReference type="EMBL" id="WXA96397.1"/>
    </source>
</evidence>
<organism evidence="5 6">
    <name type="scientific">Pendulispora brunnea</name>
    <dbReference type="NCBI Taxonomy" id="2905690"/>
    <lineage>
        <taxon>Bacteria</taxon>
        <taxon>Pseudomonadati</taxon>
        <taxon>Myxococcota</taxon>
        <taxon>Myxococcia</taxon>
        <taxon>Myxococcales</taxon>
        <taxon>Sorangiineae</taxon>
        <taxon>Pendulisporaceae</taxon>
        <taxon>Pendulispora</taxon>
    </lineage>
</organism>
<dbReference type="RefSeq" id="WP_394847013.1">
    <property type="nucleotide sequence ID" value="NZ_CP089982.1"/>
</dbReference>
<evidence type="ECO:0000256" key="3">
    <source>
        <dbReference type="ARBA" id="ARBA00022777"/>
    </source>
</evidence>
<keyword evidence="3" id="KW-0418">Kinase</keyword>